<protein>
    <submittedName>
        <fullName evidence="7">Serine protease</fullName>
    </submittedName>
</protein>
<name>E1X3P0_HALMS</name>
<dbReference type="EMBL" id="FQ312005">
    <property type="protein sequence ID" value="CBW26969.1"/>
    <property type="molecule type" value="Genomic_DNA"/>
</dbReference>
<evidence type="ECO:0000313" key="7">
    <source>
        <dbReference type="EMBL" id="CBW26969.1"/>
    </source>
</evidence>
<evidence type="ECO:0000256" key="5">
    <source>
        <dbReference type="PROSITE-ProRule" id="PRU01240"/>
    </source>
</evidence>
<accession>E1X3P0</accession>
<dbReference type="InterPro" id="IPR036852">
    <property type="entry name" value="Peptidase_S8/S53_dom_sf"/>
</dbReference>
<dbReference type="KEGG" id="bmx:BMS_2163"/>
<feature type="domain" description="Peptidase S8/S53" evidence="6">
    <location>
        <begin position="33"/>
        <end position="407"/>
    </location>
</feature>
<evidence type="ECO:0000313" key="8">
    <source>
        <dbReference type="Proteomes" id="UP000008963"/>
    </source>
</evidence>
<keyword evidence="2 5" id="KW-0645">Protease</keyword>
<dbReference type="PRINTS" id="PR00723">
    <property type="entry name" value="SUBTILISIN"/>
</dbReference>
<keyword evidence="3 5" id="KW-0378">Hydrolase</keyword>
<dbReference type="PANTHER" id="PTHR43399">
    <property type="entry name" value="SUBTILISIN-RELATED"/>
    <property type="match status" value="1"/>
</dbReference>
<dbReference type="GO" id="GO:0006508">
    <property type="term" value="P:proteolysis"/>
    <property type="evidence" value="ECO:0007669"/>
    <property type="project" value="UniProtKB-KW"/>
</dbReference>
<evidence type="ECO:0000256" key="2">
    <source>
        <dbReference type="ARBA" id="ARBA00022670"/>
    </source>
</evidence>
<dbReference type="HOGENOM" id="CLU_583641_0_0_7"/>
<evidence type="ECO:0000259" key="6">
    <source>
        <dbReference type="Pfam" id="PF00082"/>
    </source>
</evidence>
<keyword evidence="4 5" id="KW-0720">Serine protease</keyword>
<sequence>MQNDESIWPCHSAPMNLKLTTLLLLCCFNINAAVIAILDNGVDHSHYKLKNNIYKNYVEVQNNRDDDRNGYVDDVMGWNFIAMNNVVFDFEREIYLTHDIERYYHLRAKDSLGTITEVEDREYSILKKDKELKERRSEFTSWMHGTHIAGIAANTSELPEELEEDDILLLPIVYLGDATSGPALAPEFKPTASRNLRTQRRHLNSYWKEFMAWQVNKFKLGARYAASKAQVANGSFGQSFGGIQDRMKSYYKEQIGQELSEEDSFKAAQDFMVELMVQTEKVLKKFPNTLFVFSAGNKKNDSDIYIHFPSAARLPNVLSVGASFEYNEMAYFSNFGKETVDLFAPGLAIHSTIPRQGHLRINGTSQASPFVANTAAKAIALAKKLNIKISIKDIRKIILLTVNKKDELREKSVAGGIIHPARVYKTIRLLRRYSLSRSINYANSWIPDMAITHEKSDHKGLFIELPTP</sequence>
<dbReference type="PANTHER" id="PTHR43399:SF4">
    <property type="entry name" value="CELL WALL-ASSOCIATED PROTEASE"/>
    <property type="match status" value="1"/>
</dbReference>
<dbReference type="PROSITE" id="PS51892">
    <property type="entry name" value="SUBTILASE"/>
    <property type="match status" value="1"/>
</dbReference>
<dbReference type="STRING" id="862908.BMS_2163"/>
<evidence type="ECO:0000256" key="4">
    <source>
        <dbReference type="ARBA" id="ARBA00022825"/>
    </source>
</evidence>
<feature type="active site" description="Charge relay system" evidence="5">
    <location>
        <position position="144"/>
    </location>
</feature>
<dbReference type="Proteomes" id="UP000008963">
    <property type="component" value="Chromosome"/>
</dbReference>
<evidence type="ECO:0000256" key="3">
    <source>
        <dbReference type="ARBA" id="ARBA00022801"/>
    </source>
</evidence>
<reference evidence="8" key="1">
    <citation type="journal article" date="2013" name="ISME J.">
        <title>A small predatory core genome in the divergent marine Bacteriovorax marinus SJ and the terrestrial Bdellovibrio bacteriovorus.</title>
        <authorList>
            <person name="Crossman L.C."/>
            <person name="Chen H."/>
            <person name="Cerdeno-Tarraga A.M."/>
            <person name="Brooks K."/>
            <person name="Quail M.A."/>
            <person name="Pineiro S.A."/>
            <person name="Hobley L."/>
            <person name="Sockett R.E."/>
            <person name="Bentley S.D."/>
            <person name="Parkhill J."/>
            <person name="Williams H.N."/>
            <person name="Stine O.C."/>
        </authorList>
    </citation>
    <scope>NUCLEOTIDE SEQUENCE [LARGE SCALE GENOMIC DNA]</scope>
    <source>
        <strain evidence="8">ATCC BAA-682 / DSM 15412 / SJ</strain>
    </source>
</reference>
<dbReference type="InterPro" id="IPR015500">
    <property type="entry name" value="Peptidase_S8_subtilisin-rel"/>
</dbReference>
<dbReference type="InterPro" id="IPR051048">
    <property type="entry name" value="Peptidase_S8/S53_subtilisin"/>
</dbReference>
<organism evidence="7 8">
    <name type="scientific">Halobacteriovorax marinus (strain ATCC BAA-682 / DSM 15412 / SJ)</name>
    <name type="common">Bacteriovorax marinus</name>
    <dbReference type="NCBI Taxonomy" id="862908"/>
    <lineage>
        <taxon>Bacteria</taxon>
        <taxon>Pseudomonadati</taxon>
        <taxon>Bdellovibrionota</taxon>
        <taxon>Bacteriovoracia</taxon>
        <taxon>Bacteriovoracales</taxon>
        <taxon>Halobacteriovoraceae</taxon>
        <taxon>Halobacteriovorax</taxon>
    </lineage>
</organism>
<dbReference type="AlphaFoldDB" id="E1X3P0"/>
<feature type="active site" description="Charge relay system" evidence="5">
    <location>
        <position position="39"/>
    </location>
</feature>
<dbReference type="SUPFAM" id="SSF52743">
    <property type="entry name" value="Subtilisin-like"/>
    <property type="match status" value="1"/>
</dbReference>
<gene>
    <name evidence="7" type="ordered locus">BMS_2163</name>
</gene>
<comment type="similarity">
    <text evidence="1 5">Belongs to the peptidase S8 family.</text>
</comment>
<dbReference type="Pfam" id="PF00082">
    <property type="entry name" value="Peptidase_S8"/>
    <property type="match status" value="1"/>
</dbReference>
<dbReference type="PATRIC" id="fig|862908.3.peg.2057"/>
<keyword evidence="8" id="KW-1185">Reference proteome</keyword>
<feature type="active site" description="Charge relay system" evidence="5">
    <location>
        <position position="365"/>
    </location>
</feature>
<evidence type="ECO:0000256" key="1">
    <source>
        <dbReference type="ARBA" id="ARBA00011073"/>
    </source>
</evidence>
<dbReference type="Gene3D" id="3.40.50.200">
    <property type="entry name" value="Peptidase S8/S53 domain"/>
    <property type="match status" value="1"/>
</dbReference>
<dbReference type="InterPro" id="IPR000209">
    <property type="entry name" value="Peptidase_S8/S53_dom"/>
</dbReference>
<dbReference type="GO" id="GO:0004252">
    <property type="term" value="F:serine-type endopeptidase activity"/>
    <property type="evidence" value="ECO:0007669"/>
    <property type="project" value="UniProtKB-UniRule"/>
</dbReference>
<dbReference type="eggNOG" id="COG1404">
    <property type="taxonomic scope" value="Bacteria"/>
</dbReference>
<proteinExistence type="inferred from homology"/>